<dbReference type="Proteomes" id="UP001360560">
    <property type="component" value="Unassembled WGS sequence"/>
</dbReference>
<organism evidence="1 2">
    <name type="scientific">Saccharomycopsis crataegensis</name>
    <dbReference type="NCBI Taxonomy" id="43959"/>
    <lineage>
        <taxon>Eukaryota</taxon>
        <taxon>Fungi</taxon>
        <taxon>Dikarya</taxon>
        <taxon>Ascomycota</taxon>
        <taxon>Saccharomycotina</taxon>
        <taxon>Saccharomycetes</taxon>
        <taxon>Saccharomycopsidaceae</taxon>
        <taxon>Saccharomycopsis</taxon>
    </lineage>
</organism>
<evidence type="ECO:0000313" key="1">
    <source>
        <dbReference type="EMBL" id="GMM38590.1"/>
    </source>
</evidence>
<gene>
    <name evidence="1" type="ORF">DASC09_059290</name>
</gene>
<comment type="caution">
    <text evidence="1">The sequence shown here is derived from an EMBL/GenBank/DDBJ whole genome shotgun (WGS) entry which is preliminary data.</text>
</comment>
<proteinExistence type="predicted"/>
<accession>A0AAV5QUE6</accession>
<dbReference type="GeneID" id="90076578"/>
<keyword evidence="2" id="KW-1185">Reference proteome</keyword>
<dbReference type="RefSeq" id="XP_064855585.1">
    <property type="nucleotide sequence ID" value="XM_064999513.1"/>
</dbReference>
<dbReference type="EMBL" id="BTFZ01000020">
    <property type="protein sequence ID" value="GMM38590.1"/>
    <property type="molecule type" value="Genomic_DNA"/>
</dbReference>
<evidence type="ECO:0000313" key="2">
    <source>
        <dbReference type="Proteomes" id="UP001360560"/>
    </source>
</evidence>
<sequence>MLGEFSQFSKIGSDCEERLLWYASSYEDKDTLPLYYRLEKINSLVERPSFCWFPNVISQSILGLLDYLREPENNHRTLVI</sequence>
<protein>
    <submittedName>
        <fullName evidence="1">Uncharacterized protein</fullName>
    </submittedName>
</protein>
<name>A0AAV5QUE6_9ASCO</name>
<reference evidence="1 2" key="1">
    <citation type="journal article" date="2023" name="Elife">
        <title>Identification of key yeast species and microbe-microbe interactions impacting larval growth of Drosophila in the wild.</title>
        <authorList>
            <person name="Mure A."/>
            <person name="Sugiura Y."/>
            <person name="Maeda R."/>
            <person name="Honda K."/>
            <person name="Sakurai N."/>
            <person name="Takahashi Y."/>
            <person name="Watada M."/>
            <person name="Katoh T."/>
            <person name="Gotoh A."/>
            <person name="Gotoh Y."/>
            <person name="Taniguchi I."/>
            <person name="Nakamura K."/>
            <person name="Hayashi T."/>
            <person name="Katayama T."/>
            <person name="Uemura T."/>
            <person name="Hattori Y."/>
        </authorList>
    </citation>
    <scope>NUCLEOTIDE SEQUENCE [LARGE SCALE GENOMIC DNA]</scope>
    <source>
        <strain evidence="1 2">SC-9</strain>
    </source>
</reference>
<dbReference type="AlphaFoldDB" id="A0AAV5QUE6"/>